<accession>A0A4S3JFC6</accession>
<dbReference type="EMBL" id="SOSA01000238">
    <property type="protein sequence ID" value="THC93890.1"/>
    <property type="molecule type" value="Genomic_DNA"/>
</dbReference>
<organism evidence="1 2">
    <name type="scientific">Aspergillus tanneri</name>
    <dbReference type="NCBI Taxonomy" id="1220188"/>
    <lineage>
        <taxon>Eukaryota</taxon>
        <taxon>Fungi</taxon>
        <taxon>Dikarya</taxon>
        <taxon>Ascomycota</taxon>
        <taxon>Pezizomycotina</taxon>
        <taxon>Eurotiomycetes</taxon>
        <taxon>Eurotiomycetidae</taxon>
        <taxon>Eurotiales</taxon>
        <taxon>Aspergillaceae</taxon>
        <taxon>Aspergillus</taxon>
        <taxon>Aspergillus subgen. Circumdati</taxon>
    </lineage>
</organism>
<name>A0A4S3JFC6_9EURO</name>
<evidence type="ECO:0000313" key="2">
    <source>
        <dbReference type="Proteomes" id="UP000308092"/>
    </source>
</evidence>
<dbReference type="AlphaFoldDB" id="A0A4S3JFC6"/>
<keyword evidence="2" id="KW-1185">Reference proteome</keyword>
<gene>
    <name evidence="1" type="ORF">EYZ11_006642</name>
</gene>
<protein>
    <submittedName>
        <fullName evidence="1">Uncharacterized protein</fullName>
    </submittedName>
</protein>
<evidence type="ECO:0000313" key="1">
    <source>
        <dbReference type="EMBL" id="THC93890.1"/>
    </source>
</evidence>
<proteinExistence type="predicted"/>
<dbReference type="VEuPathDB" id="FungiDB:EYZ11_006642"/>
<dbReference type="Proteomes" id="UP000308092">
    <property type="component" value="Unassembled WGS sequence"/>
</dbReference>
<sequence>MEDDRQWTLTLQMEVIFSFGQPDKLFRMERPLDEEA</sequence>
<comment type="caution">
    <text evidence="1">The sequence shown here is derived from an EMBL/GenBank/DDBJ whole genome shotgun (WGS) entry which is preliminary data.</text>
</comment>
<reference evidence="1 2" key="1">
    <citation type="submission" date="2019-03" db="EMBL/GenBank/DDBJ databases">
        <title>The genome sequence of a newly discovered highly antifungal drug resistant Aspergillus species, Aspergillus tanneri NIH 1004.</title>
        <authorList>
            <person name="Mounaud S."/>
            <person name="Singh I."/>
            <person name="Joardar V."/>
            <person name="Pakala S."/>
            <person name="Pakala S."/>
            <person name="Venepally P."/>
            <person name="Hoover J."/>
            <person name="Nierman W."/>
            <person name="Chung J."/>
            <person name="Losada L."/>
        </authorList>
    </citation>
    <scope>NUCLEOTIDE SEQUENCE [LARGE SCALE GENOMIC DNA]</scope>
    <source>
        <strain evidence="1 2">NIH1004</strain>
    </source>
</reference>